<dbReference type="OrthoDB" id="1445730at2"/>
<accession>A0A2Z4G9T8</accession>
<proteinExistence type="predicted"/>
<protein>
    <recommendedName>
        <fullName evidence="3">ABM domain-containing protein</fullName>
    </recommendedName>
</protein>
<sequence length="98" mass="11130">MYKDLITYELAENISEEQLLKVAGQIVNDWMKKQPGFISWEINLNSNGSYTDIVTWESKETAKASEKDMVNIPNAGDWFACYKKGSISSQNLTSLVIF</sequence>
<dbReference type="Proteomes" id="UP000249873">
    <property type="component" value="Chromosome"/>
</dbReference>
<dbReference type="RefSeq" id="WP_111371079.1">
    <property type="nucleotide sequence ID" value="NZ_CP029480.1"/>
</dbReference>
<gene>
    <name evidence="1" type="ORF">DJ013_07260</name>
</gene>
<evidence type="ECO:0000313" key="1">
    <source>
        <dbReference type="EMBL" id="AWV97977.1"/>
    </source>
</evidence>
<dbReference type="InterPro" id="IPR011008">
    <property type="entry name" value="Dimeric_a/b-barrel"/>
</dbReference>
<dbReference type="AlphaFoldDB" id="A0A2Z4G9T8"/>
<dbReference type="KEGG" id="als:DJ013_07260"/>
<organism evidence="1 2">
    <name type="scientific">Arcticibacterium luteifluviistationis</name>
    <dbReference type="NCBI Taxonomy" id="1784714"/>
    <lineage>
        <taxon>Bacteria</taxon>
        <taxon>Pseudomonadati</taxon>
        <taxon>Bacteroidota</taxon>
        <taxon>Cytophagia</taxon>
        <taxon>Cytophagales</taxon>
        <taxon>Leadbetterellaceae</taxon>
        <taxon>Arcticibacterium</taxon>
    </lineage>
</organism>
<evidence type="ECO:0008006" key="3">
    <source>
        <dbReference type="Google" id="ProtNLM"/>
    </source>
</evidence>
<dbReference type="SUPFAM" id="SSF54909">
    <property type="entry name" value="Dimeric alpha+beta barrel"/>
    <property type="match status" value="1"/>
</dbReference>
<evidence type="ECO:0000313" key="2">
    <source>
        <dbReference type="Proteomes" id="UP000249873"/>
    </source>
</evidence>
<name>A0A2Z4G9T8_9BACT</name>
<keyword evidence="2" id="KW-1185">Reference proteome</keyword>
<reference evidence="1 2" key="1">
    <citation type="submission" date="2018-05" db="EMBL/GenBank/DDBJ databases">
        <title>Complete genome sequence of Arcticibacterium luteifluviistationis SM1504T, a cytophagaceae bacterium isolated from Arctic surface seawater.</title>
        <authorList>
            <person name="Li Y."/>
            <person name="Qin Q.-L."/>
        </authorList>
    </citation>
    <scope>NUCLEOTIDE SEQUENCE [LARGE SCALE GENOMIC DNA]</scope>
    <source>
        <strain evidence="1 2">SM1504</strain>
    </source>
</reference>
<dbReference type="EMBL" id="CP029480">
    <property type="protein sequence ID" value="AWV97977.1"/>
    <property type="molecule type" value="Genomic_DNA"/>
</dbReference>